<keyword evidence="6" id="KW-1185">Reference proteome</keyword>
<evidence type="ECO:0000259" key="4">
    <source>
        <dbReference type="Pfam" id="PF08545"/>
    </source>
</evidence>
<dbReference type="Pfam" id="PF08541">
    <property type="entry name" value="ACP_syn_III_C"/>
    <property type="match status" value="1"/>
</dbReference>
<keyword evidence="2" id="KW-0012">Acyltransferase</keyword>
<proteinExistence type="predicted"/>
<dbReference type="PANTHER" id="PTHR34069">
    <property type="entry name" value="3-OXOACYL-[ACYL-CARRIER-PROTEIN] SYNTHASE 3"/>
    <property type="match status" value="1"/>
</dbReference>
<keyword evidence="1" id="KW-0808">Transferase</keyword>
<evidence type="ECO:0000256" key="1">
    <source>
        <dbReference type="ARBA" id="ARBA00022679"/>
    </source>
</evidence>
<evidence type="ECO:0000313" key="6">
    <source>
        <dbReference type="Proteomes" id="UP001595379"/>
    </source>
</evidence>
<name>A0ABV6ZYW2_9PROT</name>
<dbReference type="InterPro" id="IPR013751">
    <property type="entry name" value="ACP_syn_III_N"/>
</dbReference>
<dbReference type="CDD" id="cd00830">
    <property type="entry name" value="KAS_III"/>
    <property type="match status" value="1"/>
</dbReference>
<evidence type="ECO:0000256" key="2">
    <source>
        <dbReference type="ARBA" id="ARBA00023315"/>
    </source>
</evidence>
<evidence type="ECO:0000313" key="5">
    <source>
        <dbReference type="EMBL" id="MFC2926595.1"/>
    </source>
</evidence>
<gene>
    <name evidence="5" type="ORF">ACFOOR_10800</name>
</gene>
<dbReference type="RefSeq" id="WP_343164378.1">
    <property type="nucleotide sequence ID" value="NZ_JBHRSV010000019.1"/>
</dbReference>
<reference evidence="6" key="1">
    <citation type="journal article" date="2019" name="Int. J. Syst. Evol. Microbiol.">
        <title>The Global Catalogue of Microorganisms (GCM) 10K type strain sequencing project: providing services to taxonomists for standard genome sequencing and annotation.</title>
        <authorList>
            <consortium name="The Broad Institute Genomics Platform"/>
            <consortium name="The Broad Institute Genome Sequencing Center for Infectious Disease"/>
            <person name="Wu L."/>
            <person name="Ma J."/>
        </authorList>
    </citation>
    <scope>NUCLEOTIDE SEQUENCE [LARGE SCALE GENOMIC DNA]</scope>
    <source>
        <strain evidence="6">KCTC 52487</strain>
    </source>
</reference>
<evidence type="ECO:0000259" key="3">
    <source>
        <dbReference type="Pfam" id="PF08541"/>
    </source>
</evidence>
<organism evidence="5 6">
    <name type="scientific">Hyphobacterium vulgare</name>
    <dbReference type="NCBI Taxonomy" id="1736751"/>
    <lineage>
        <taxon>Bacteria</taxon>
        <taxon>Pseudomonadati</taxon>
        <taxon>Pseudomonadota</taxon>
        <taxon>Alphaproteobacteria</taxon>
        <taxon>Maricaulales</taxon>
        <taxon>Maricaulaceae</taxon>
        <taxon>Hyphobacterium</taxon>
    </lineage>
</organism>
<dbReference type="SUPFAM" id="SSF53901">
    <property type="entry name" value="Thiolase-like"/>
    <property type="match status" value="1"/>
</dbReference>
<protein>
    <submittedName>
        <fullName evidence="5">Beta-ketoacyl-ACP synthase III</fullName>
    </submittedName>
</protein>
<dbReference type="NCBIfam" id="NF005703">
    <property type="entry name" value="PRK07515.1"/>
    <property type="match status" value="1"/>
</dbReference>
<feature type="domain" description="Beta-ketoacyl-[acyl-carrier-protein] synthase III C-terminal" evidence="3">
    <location>
        <begin position="281"/>
        <end position="369"/>
    </location>
</feature>
<dbReference type="InterPro" id="IPR013747">
    <property type="entry name" value="ACP_syn_III_C"/>
</dbReference>
<accession>A0ABV6ZYW2</accession>
<dbReference type="PANTHER" id="PTHR34069:SF2">
    <property type="entry name" value="BETA-KETOACYL-[ACYL-CARRIER-PROTEIN] SYNTHASE III"/>
    <property type="match status" value="1"/>
</dbReference>
<dbReference type="Pfam" id="PF08545">
    <property type="entry name" value="ACP_syn_III"/>
    <property type="match status" value="1"/>
</dbReference>
<comment type="caution">
    <text evidence="5">The sequence shown here is derived from an EMBL/GenBank/DDBJ whole genome shotgun (WGS) entry which is preliminary data.</text>
</comment>
<feature type="domain" description="Beta-ketoacyl-[acyl-carrier-protein] synthase III N-terminal" evidence="4">
    <location>
        <begin position="150"/>
        <end position="228"/>
    </location>
</feature>
<dbReference type="InterPro" id="IPR016039">
    <property type="entry name" value="Thiolase-like"/>
</dbReference>
<dbReference type="Gene3D" id="3.40.47.10">
    <property type="match status" value="2"/>
</dbReference>
<sequence>MRDCVIRSVGWHAPEESISNAELVTVFNTWAEGWNAENADAIARGEAEPKPLSSEDFIVSASGIRNRHVIDKPGLMDLDRMRPRLPHRPKEEMSVQAEFALLSARQALAKANRTAADVDGVIVASSAQQRNFPAVATEIQSALGITGFSFDMTMACASAIYGMQLARDMIRCGSADAILICCPEIMSAINHYRRREVHFIFGDASAAVLLERGDREAGGWEVLGTRLENAYSNALRSDFGFLNHTEFEDGDNFEPFVDQDGHRVFRDVIPMASGVGSALIADLGLKPADVRRAWLHQANIRIVQMVAKRVLEREPDADAAPIILDEYGNTSSSSVLMTFDLNSNDMKPGERGLMCAFGAGYGCGAAVIQKR</sequence>
<dbReference type="EMBL" id="JBHRSV010000019">
    <property type="protein sequence ID" value="MFC2926595.1"/>
    <property type="molecule type" value="Genomic_DNA"/>
</dbReference>
<dbReference type="Proteomes" id="UP001595379">
    <property type="component" value="Unassembled WGS sequence"/>
</dbReference>